<gene>
    <name evidence="8" type="ORF">SAMN04324258_2784</name>
</gene>
<feature type="transmembrane region" description="Helical" evidence="7">
    <location>
        <begin position="225"/>
        <end position="246"/>
    </location>
</feature>
<comment type="subcellular location">
    <subcellularLocation>
        <location evidence="1">Membrane</location>
        <topology evidence="1">Multi-pass membrane protein</topology>
    </subcellularLocation>
</comment>
<evidence type="ECO:0000256" key="4">
    <source>
        <dbReference type="ARBA" id="ARBA00022989"/>
    </source>
</evidence>
<keyword evidence="4 7" id="KW-1133">Transmembrane helix</keyword>
<sequence length="370" mass="39816">MIHELPVWFEWASLAALIILLAADLAIVGRRPHVPSMKESGLWVGFYVALALVFGLVMLAVGGTAPAGEFYAGWLTEYSLSVDNLFVFVIIMSRFAVPKQHQQMVLMVGIIIALVLRGAFILAGAAILEQFVWVFYLFGAFLIYTAIKLVAGGDDEEEFKENVAIRLLRRVLPVSKDYDGAKVRTVVDGKKLFTPMLVVFVAIGSTDLLFALDSIPAIFGLTKDPFIVFTANIFALMGLRQLYFLLGGLLERLVYLPIALSVILGFIGVKLILEALHTNTLPFINGGEHVAWAPEIPIWLSLAVILGSIAVATVASLAKTRRTATMAARATGSDEGSDVAAPEVTGPTADGATSPEVAEPTATGRETPGR</sequence>
<dbReference type="PANTHER" id="PTHR30238:SF0">
    <property type="entry name" value="THYLAKOID MEMBRANE PROTEIN TERC, CHLOROPLASTIC"/>
    <property type="match status" value="1"/>
</dbReference>
<feature type="transmembrane region" description="Helical" evidence="7">
    <location>
        <begin position="41"/>
        <end position="65"/>
    </location>
</feature>
<dbReference type="GO" id="GO:0016020">
    <property type="term" value="C:membrane"/>
    <property type="evidence" value="ECO:0007669"/>
    <property type="project" value="UniProtKB-SubCell"/>
</dbReference>
<evidence type="ECO:0000256" key="2">
    <source>
        <dbReference type="ARBA" id="ARBA00007511"/>
    </source>
</evidence>
<keyword evidence="9" id="KW-1185">Reference proteome</keyword>
<comment type="similarity">
    <text evidence="2">Belongs to the TerC family.</text>
</comment>
<feature type="region of interest" description="Disordered" evidence="6">
    <location>
        <begin position="328"/>
        <end position="370"/>
    </location>
</feature>
<feature type="transmembrane region" description="Helical" evidence="7">
    <location>
        <begin position="253"/>
        <end position="276"/>
    </location>
</feature>
<evidence type="ECO:0000256" key="3">
    <source>
        <dbReference type="ARBA" id="ARBA00022692"/>
    </source>
</evidence>
<dbReference type="EMBL" id="FUZQ01000005">
    <property type="protein sequence ID" value="SKC70681.1"/>
    <property type="molecule type" value="Genomic_DNA"/>
</dbReference>
<dbReference type="InterPro" id="IPR022369">
    <property type="entry name" value="Integral_membrane_TerC_rswitch"/>
</dbReference>
<feature type="transmembrane region" description="Helical" evidence="7">
    <location>
        <begin position="71"/>
        <end position="92"/>
    </location>
</feature>
<protein>
    <submittedName>
        <fullName evidence="8">Tellurite resistance protein TerC</fullName>
    </submittedName>
</protein>
<dbReference type="STRING" id="526729.SAMN04324258_2784"/>
<dbReference type="RefSeq" id="WP_079575096.1">
    <property type="nucleotide sequence ID" value="NZ_FUZQ01000005.1"/>
</dbReference>
<evidence type="ECO:0000256" key="1">
    <source>
        <dbReference type="ARBA" id="ARBA00004141"/>
    </source>
</evidence>
<keyword evidence="5 7" id="KW-0472">Membrane</keyword>
<evidence type="ECO:0000313" key="9">
    <source>
        <dbReference type="Proteomes" id="UP000189777"/>
    </source>
</evidence>
<accession>A0A1T5L3X7</accession>
<feature type="transmembrane region" description="Helical" evidence="7">
    <location>
        <begin position="296"/>
        <end position="318"/>
    </location>
</feature>
<name>A0A1T5L3X7_9MICO</name>
<dbReference type="AlphaFoldDB" id="A0A1T5L3X7"/>
<evidence type="ECO:0000256" key="7">
    <source>
        <dbReference type="SAM" id="Phobius"/>
    </source>
</evidence>
<feature type="transmembrane region" description="Helical" evidence="7">
    <location>
        <begin position="192"/>
        <end position="219"/>
    </location>
</feature>
<dbReference type="InterPro" id="IPR005496">
    <property type="entry name" value="Integral_membrane_TerC"/>
</dbReference>
<keyword evidence="3 7" id="KW-0812">Transmembrane</keyword>
<dbReference type="PANTHER" id="PTHR30238">
    <property type="entry name" value="MEMBRANE BOUND PREDICTED REDOX MODULATOR"/>
    <property type="match status" value="1"/>
</dbReference>
<evidence type="ECO:0000313" key="8">
    <source>
        <dbReference type="EMBL" id="SKC70681.1"/>
    </source>
</evidence>
<proteinExistence type="inferred from homology"/>
<reference evidence="8 9" key="1">
    <citation type="submission" date="2017-02" db="EMBL/GenBank/DDBJ databases">
        <authorList>
            <person name="Peterson S.W."/>
        </authorList>
    </citation>
    <scope>NUCLEOTIDE SEQUENCE [LARGE SCALE GENOMIC DNA]</scope>
    <source>
        <strain evidence="8 9">DSM 21481</strain>
    </source>
</reference>
<dbReference type="Pfam" id="PF03741">
    <property type="entry name" value="TerC"/>
    <property type="match status" value="1"/>
</dbReference>
<dbReference type="OrthoDB" id="5242957at2"/>
<organism evidence="8 9">
    <name type="scientific">Krasilnikoviella flava</name>
    <dbReference type="NCBI Taxonomy" id="526729"/>
    <lineage>
        <taxon>Bacteria</taxon>
        <taxon>Bacillati</taxon>
        <taxon>Actinomycetota</taxon>
        <taxon>Actinomycetes</taxon>
        <taxon>Micrococcales</taxon>
        <taxon>Promicromonosporaceae</taxon>
        <taxon>Krasilnikoviella</taxon>
    </lineage>
</organism>
<evidence type="ECO:0000256" key="5">
    <source>
        <dbReference type="ARBA" id="ARBA00023136"/>
    </source>
</evidence>
<dbReference type="Proteomes" id="UP000189777">
    <property type="component" value="Unassembled WGS sequence"/>
</dbReference>
<evidence type="ECO:0000256" key="6">
    <source>
        <dbReference type="SAM" id="MobiDB-lite"/>
    </source>
</evidence>
<feature type="transmembrane region" description="Helical" evidence="7">
    <location>
        <begin position="133"/>
        <end position="151"/>
    </location>
</feature>
<feature type="transmembrane region" description="Helical" evidence="7">
    <location>
        <begin position="104"/>
        <end position="127"/>
    </location>
</feature>
<feature type="transmembrane region" description="Helical" evidence="7">
    <location>
        <begin position="12"/>
        <end position="29"/>
    </location>
</feature>
<dbReference type="NCBIfam" id="TIGR03718">
    <property type="entry name" value="R_switched_Alx"/>
    <property type="match status" value="1"/>
</dbReference>